<evidence type="ECO:0000313" key="1">
    <source>
        <dbReference type="EMBL" id="KAH7926892.1"/>
    </source>
</evidence>
<keyword evidence="2" id="KW-1185">Reference proteome</keyword>
<protein>
    <submittedName>
        <fullName evidence="1">Timeless-domain-containing protein</fullName>
    </submittedName>
</protein>
<dbReference type="EMBL" id="MU266375">
    <property type="protein sequence ID" value="KAH7926892.1"/>
    <property type="molecule type" value="Genomic_DNA"/>
</dbReference>
<evidence type="ECO:0000313" key="2">
    <source>
        <dbReference type="Proteomes" id="UP000790709"/>
    </source>
</evidence>
<dbReference type="Proteomes" id="UP000790709">
    <property type="component" value="Unassembled WGS sequence"/>
</dbReference>
<comment type="caution">
    <text evidence="1">The sequence shown here is derived from an EMBL/GenBank/DDBJ whole genome shotgun (WGS) entry which is preliminary data.</text>
</comment>
<accession>A0ACB8BMU5</accession>
<proteinExistence type="predicted"/>
<reference evidence="1" key="1">
    <citation type="journal article" date="2021" name="New Phytol.">
        <title>Evolutionary innovations through gain and loss of genes in the ectomycorrhizal Boletales.</title>
        <authorList>
            <person name="Wu G."/>
            <person name="Miyauchi S."/>
            <person name="Morin E."/>
            <person name="Kuo A."/>
            <person name="Drula E."/>
            <person name="Varga T."/>
            <person name="Kohler A."/>
            <person name="Feng B."/>
            <person name="Cao Y."/>
            <person name="Lipzen A."/>
            <person name="Daum C."/>
            <person name="Hundley H."/>
            <person name="Pangilinan J."/>
            <person name="Johnson J."/>
            <person name="Barry K."/>
            <person name="LaButti K."/>
            <person name="Ng V."/>
            <person name="Ahrendt S."/>
            <person name="Min B."/>
            <person name="Choi I.G."/>
            <person name="Park H."/>
            <person name="Plett J.M."/>
            <person name="Magnuson J."/>
            <person name="Spatafora J.W."/>
            <person name="Nagy L.G."/>
            <person name="Henrissat B."/>
            <person name="Grigoriev I.V."/>
            <person name="Yang Z.L."/>
            <person name="Xu J."/>
            <person name="Martin F.M."/>
        </authorList>
    </citation>
    <scope>NUCLEOTIDE SEQUENCE</scope>
    <source>
        <strain evidence="1">KUC20120723A-06</strain>
    </source>
</reference>
<sequence>MNDGDENDVISIHSSNESEGETYLDRRAILEPVIRRVVDALGGYEAGVYRLGDEVSGCLRDLKKLWRKDDTDDERTVARIFWETRVLPNDLVPILLATAGKGAVEDKRAVACADLMTAMTWPIDMAEELLELDEELDKGTDYTALLGSHLAYKAALLAAPGAMHALFGIMLVPVSKPPKERTERDTQVVNLVLHLVRNLAFIKDVSPNLNMSADQATYATMQGKLVRALGETHTLDLLLTIATNAEGDPLFNACNTLVLEIFYLLFRGVKPGSLAVNQAKQPAQNLHRLLAVEEKRKRDVARAASSRHSRFGTTIAVRLNPNKKPTKDAEAPGDEADSEAAPVDSRSQSQSARPFVLHRQAALTHESGSILDFAKRQKAKKGHKVDELAREDNLSIEARVVLQGFARDFVESCFNPFLSSLLKDIKSERPKITEKDHLRLLYATKWLLEFFLTSRAGENAIDGQRKWNLGLIAEVTDRGWIVWVLKRMRGAMEEKPKMWNELQAGIECLTQLLLLIDTMSSSAISDSQLKDAAEVLQQQLIYNGEVLDIAFESLRTYKEGTQSLAYLGASVYLAYALLRMLERWGKENAGGGNVYVRKKKARRGRGKGKGTTEEDGVPDVEEEVNADDAEEVIHETMFTFEAFEMKFAHSEITHTLLTYLARYRDFDSPELMRRVVNLIHRQAVKAKAEGLFFNVSTLNLFKSILDNQKSLPRDQPYKDLIQVINFILRKFFKALAEEPFLAVEAFFPMNRGHWKQYSSWEPEQKSKRERERETETVEDTRFPQEVQVKKGYSWSQQIGIAVAALVEEGKAELVEWVKDILFLVIRQRQKIVEETDQKERDDDDPNSDDADQEKARRLAGPSEEAIGKFTDYLIPYISDEHADGATKDPKLKLMFRLLKFSIMDEDADELEWLVPAAILPAELQSSWNVIDQFLKEPIDLDGKKASQLLSKKTRRRRRRPRAATSDDSDVELVDDEPKRKRKEKKKKEEMQYKSAQFIEDSDEEYGDMEAFLAKEKALREKTANAAAQSGKIATMRATGTKKRRRKGEDAGGGKKKRKGDEDVEIVDDGADALDSDDDGVLAALQRSPSPSPAPPAPKPRPKPRPKAKPRPPSSQLSDQPGKSPQPAIIGDADDVADGRNSPDGAGTTRRKRRSVVISDDEDM</sequence>
<organism evidence="1 2">
    <name type="scientific">Leucogyrophana mollusca</name>
    <dbReference type="NCBI Taxonomy" id="85980"/>
    <lineage>
        <taxon>Eukaryota</taxon>
        <taxon>Fungi</taxon>
        <taxon>Dikarya</taxon>
        <taxon>Basidiomycota</taxon>
        <taxon>Agaricomycotina</taxon>
        <taxon>Agaricomycetes</taxon>
        <taxon>Agaricomycetidae</taxon>
        <taxon>Boletales</taxon>
        <taxon>Boletales incertae sedis</taxon>
        <taxon>Leucogyrophana</taxon>
    </lineage>
</organism>
<gene>
    <name evidence="1" type="ORF">BV22DRAFT_1127780</name>
</gene>
<name>A0ACB8BMU5_9AGAM</name>